<dbReference type="InterPro" id="IPR012130">
    <property type="entry name" value="PYP"/>
</dbReference>
<organism evidence="11 12">
    <name type="scientific">Noviherbaspirillum galbum</name>
    <dbReference type="NCBI Taxonomy" id="2709383"/>
    <lineage>
        <taxon>Bacteria</taxon>
        <taxon>Pseudomonadati</taxon>
        <taxon>Pseudomonadota</taxon>
        <taxon>Betaproteobacteria</taxon>
        <taxon>Burkholderiales</taxon>
        <taxon>Oxalobacteraceae</taxon>
        <taxon>Noviherbaspirillum</taxon>
    </lineage>
</organism>
<name>A0A6B3SZW2_9BURK</name>
<gene>
    <name evidence="11" type="primary">pyp</name>
    <name evidence="11" type="ORF">G3574_27175</name>
</gene>
<sequence length="128" mass="14067">MSGLELVSFGKADIDNVLKKMASGDIDKLAFGAIELDRNGTVLKYNAAEGAITGRNPAAVIGKNFFRDIAPCTATPAFKGVFEQGVKDDNLNTLFEYVFDYQMKPTKVKVHMKKALSGGNFWIFVKRI</sequence>
<evidence type="ECO:0000256" key="9">
    <source>
        <dbReference type="PIRSR" id="PIRSR000087-50"/>
    </source>
</evidence>
<dbReference type="SUPFAM" id="SSF55785">
    <property type="entry name" value="PYP-like sensor domain (PAS domain)"/>
    <property type="match status" value="1"/>
</dbReference>
<comment type="similarity">
    <text evidence="1 8">Belongs to the photoactive yellow protein family.</text>
</comment>
<keyword evidence="6 8" id="KW-0675">Receptor</keyword>
<reference evidence="11 12" key="1">
    <citation type="submission" date="2020-02" db="EMBL/GenBank/DDBJ databases">
        <authorList>
            <person name="Kim M.K."/>
        </authorList>
    </citation>
    <scope>NUCLEOTIDE SEQUENCE [LARGE SCALE GENOMIC DNA]</scope>
    <source>
        <strain evidence="11 12">17J57-3</strain>
    </source>
</reference>
<keyword evidence="3 8" id="KW-0600">Photoreceptor protein</keyword>
<proteinExistence type="inferred from homology"/>
<dbReference type="CDD" id="cd00130">
    <property type="entry name" value="PAS"/>
    <property type="match status" value="1"/>
</dbReference>
<dbReference type="PIRSF" id="PIRSF000087">
    <property type="entry name" value="PYP"/>
    <property type="match status" value="1"/>
</dbReference>
<feature type="domain" description="PAS fold" evidence="10">
    <location>
        <begin position="26"/>
        <end position="122"/>
    </location>
</feature>
<evidence type="ECO:0000313" key="11">
    <source>
        <dbReference type="EMBL" id="NEX64779.1"/>
    </source>
</evidence>
<evidence type="ECO:0000256" key="7">
    <source>
        <dbReference type="NCBIfam" id="TIGR02373"/>
    </source>
</evidence>
<evidence type="ECO:0000256" key="2">
    <source>
        <dbReference type="ARBA" id="ARBA00019243"/>
    </source>
</evidence>
<dbReference type="NCBIfam" id="TIGR02373">
    <property type="entry name" value="photo_yellow"/>
    <property type="match status" value="1"/>
</dbReference>
<comment type="PTM">
    <text evidence="9">The 4-hydroxycinnamic acid (p-coumaric acid) chromophore is covalently bound via a thioester linkage.</text>
</comment>
<evidence type="ECO:0000256" key="4">
    <source>
        <dbReference type="ARBA" id="ARBA00022606"/>
    </source>
</evidence>
<dbReference type="AlphaFoldDB" id="A0A6B3SZW2"/>
<evidence type="ECO:0000259" key="10">
    <source>
        <dbReference type="Pfam" id="PF00989"/>
    </source>
</evidence>
<dbReference type="GO" id="GO:0009881">
    <property type="term" value="F:photoreceptor activity"/>
    <property type="evidence" value="ECO:0007669"/>
    <property type="project" value="UniProtKB-UniRule"/>
</dbReference>
<dbReference type="GO" id="GO:0006355">
    <property type="term" value="P:regulation of DNA-templated transcription"/>
    <property type="evidence" value="ECO:0007669"/>
    <property type="project" value="UniProtKB-UniRule"/>
</dbReference>
<comment type="caution">
    <text evidence="11">The sequence shown here is derived from an EMBL/GenBank/DDBJ whole genome shotgun (WGS) entry which is preliminary data.</text>
</comment>
<dbReference type="InterPro" id="IPR000014">
    <property type="entry name" value="PAS"/>
</dbReference>
<dbReference type="Proteomes" id="UP000482155">
    <property type="component" value="Unassembled WGS sequence"/>
</dbReference>
<keyword evidence="5 8" id="KW-0157">Chromophore</keyword>
<evidence type="ECO:0000256" key="3">
    <source>
        <dbReference type="ARBA" id="ARBA00022543"/>
    </source>
</evidence>
<accession>A0A6B3SZW2</accession>
<evidence type="ECO:0000256" key="8">
    <source>
        <dbReference type="PIRNR" id="PIRNR000087"/>
    </source>
</evidence>
<evidence type="ECO:0000313" key="12">
    <source>
        <dbReference type="Proteomes" id="UP000482155"/>
    </source>
</evidence>
<evidence type="ECO:0000256" key="6">
    <source>
        <dbReference type="ARBA" id="ARBA00023170"/>
    </source>
</evidence>
<dbReference type="InterPro" id="IPR035965">
    <property type="entry name" value="PAS-like_dom_sf"/>
</dbReference>
<dbReference type="InterPro" id="IPR013767">
    <property type="entry name" value="PAS_fold"/>
</dbReference>
<protein>
    <recommendedName>
        <fullName evidence="2 7">Photoactive yellow protein</fullName>
        <shortName evidence="8">PYP</shortName>
    </recommendedName>
</protein>
<dbReference type="Gene3D" id="3.30.450.20">
    <property type="entry name" value="PAS domain"/>
    <property type="match status" value="1"/>
</dbReference>
<keyword evidence="12" id="KW-1185">Reference proteome</keyword>
<keyword evidence="4 8" id="KW-0716">Sensory transduction</keyword>
<evidence type="ECO:0000256" key="5">
    <source>
        <dbReference type="ARBA" id="ARBA00022991"/>
    </source>
</evidence>
<evidence type="ECO:0000256" key="1">
    <source>
        <dbReference type="ARBA" id="ARBA00009132"/>
    </source>
</evidence>
<dbReference type="RefSeq" id="WP_163968707.1">
    <property type="nucleotide sequence ID" value="NZ_JAAIVB010000085.1"/>
</dbReference>
<feature type="modified residue" description="S-(4-hydroxycinnamyl)cysteine" evidence="9">
    <location>
        <position position="72"/>
    </location>
</feature>
<dbReference type="GO" id="GO:0007602">
    <property type="term" value="P:phototransduction"/>
    <property type="evidence" value="ECO:0007669"/>
    <property type="project" value="UniProtKB-UniRule"/>
</dbReference>
<dbReference type="EMBL" id="JAAIVB010000085">
    <property type="protein sequence ID" value="NEX64779.1"/>
    <property type="molecule type" value="Genomic_DNA"/>
</dbReference>
<dbReference type="Pfam" id="PF00989">
    <property type="entry name" value="PAS"/>
    <property type="match status" value="1"/>
</dbReference>